<dbReference type="Pfam" id="PF01412">
    <property type="entry name" value="ArfGap"/>
    <property type="match status" value="1"/>
</dbReference>
<proteinExistence type="predicted"/>
<dbReference type="OMA" id="HRENKHY"/>
<name>L2GWN6_VAVCU</name>
<sequence length="287" mass="32487">MHKLKKIAKLMKTINTVPAKERISMLYTFPENALCNDCKSINPTWANLNFGILLCTACAGRHRENKHYKIRSLLFDRISDNEVLRVLVGGNGDYFGDSDDTTGKYKEYEWYADELAERINKMKEMEGDTTKTAEQDVKVDDGKAGMRIERTLEIMKSKRTSKIGSKSIEEIKKKRQSEKKEDKTVVKEVQKQEKTVVKEVKPKNVTETKPYEPTVVAFERGTGAYTLKGQPSGDVGLLDTKIEDAGGNGYNYKNIKFHSAKKEKSVIKKVAEGSKNVMSGLINKFNK</sequence>
<dbReference type="PANTHER" id="PTHR45686:SF4">
    <property type="entry name" value="ADP-RIBOSYLATION FACTOR GTPASE ACTIVATING PROTEIN 3, ISOFORM H"/>
    <property type="match status" value="1"/>
</dbReference>
<dbReference type="InterPro" id="IPR038508">
    <property type="entry name" value="ArfGAP_dom_sf"/>
</dbReference>
<dbReference type="PANTHER" id="PTHR45686">
    <property type="entry name" value="ADP-RIBOSYLATION FACTOR GTPASE ACTIVATING PROTEIN 3, ISOFORM H-RELATED"/>
    <property type="match status" value="1"/>
</dbReference>
<evidence type="ECO:0000256" key="2">
    <source>
        <dbReference type="ARBA" id="ARBA00022723"/>
    </source>
</evidence>
<keyword evidence="1" id="KW-0343">GTPase activation</keyword>
<keyword evidence="8" id="KW-1185">Reference proteome</keyword>
<dbReference type="OrthoDB" id="5599232at2759"/>
<dbReference type="STRING" id="948595.L2GWN6"/>
<dbReference type="GeneID" id="19878914"/>
<dbReference type="InterPro" id="IPR037278">
    <property type="entry name" value="ARFGAP/RecO"/>
</dbReference>
<dbReference type="GO" id="GO:0008270">
    <property type="term" value="F:zinc ion binding"/>
    <property type="evidence" value="ECO:0007669"/>
    <property type="project" value="UniProtKB-KW"/>
</dbReference>
<evidence type="ECO:0000259" key="6">
    <source>
        <dbReference type="PROSITE" id="PS50115"/>
    </source>
</evidence>
<dbReference type="InterPro" id="IPR001164">
    <property type="entry name" value="ArfGAP_dom"/>
</dbReference>
<evidence type="ECO:0000256" key="5">
    <source>
        <dbReference type="PROSITE-ProRule" id="PRU00288"/>
    </source>
</evidence>
<reference evidence="8" key="1">
    <citation type="submission" date="2011-03" db="EMBL/GenBank/DDBJ databases">
        <title>The genome sequence of Vavraia culicis strain floridensis.</title>
        <authorList>
            <consortium name="The Broad Institute Genome Sequencing Platform"/>
            <person name="Cuomo C."/>
            <person name="Becnel J."/>
            <person name="Sanscrainte N."/>
            <person name="Young S.K."/>
            <person name="Zeng Q."/>
            <person name="Gargeya S."/>
            <person name="Fitzgerald M."/>
            <person name="Haas B."/>
            <person name="Abouelleil A."/>
            <person name="Alvarado L."/>
            <person name="Arachchi H.M."/>
            <person name="Berlin A."/>
            <person name="Chapman S.B."/>
            <person name="Gearin G."/>
            <person name="Goldberg J."/>
            <person name="Griggs A."/>
            <person name="Gujja S."/>
            <person name="Hansen M."/>
            <person name="Heiman D."/>
            <person name="Howarth C."/>
            <person name="Larimer J."/>
            <person name="Lui A."/>
            <person name="MacDonald P.J.P."/>
            <person name="McCowen C."/>
            <person name="Montmayeur A."/>
            <person name="Murphy C."/>
            <person name="Neiman D."/>
            <person name="Pearson M."/>
            <person name="Priest M."/>
            <person name="Roberts A."/>
            <person name="Saif S."/>
            <person name="Shea T."/>
            <person name="Sisk P."/>
            <person name="Stolte C."/>
            <person name="Sykes S."/>
            <person name="Wortman J."/>
            <person name="Nusbaum C."/>
            <person name="Birren B."/>
        </authorList>
    </citation>
    <scope>NUCLEOTIDE SEQUENCE [LARGE SCALE GENOMIC DNA]</scope>
    <source>
        <strain evidence="8">floridensis</strain>
    </source>
</reference>
<dbReference type="SUPFAM" id="SSF57863">
    <property type="entry name" value="ArfGap/RecO-like zinc finger"/>
    <property type="match status" value="1"/>
</dbReference>
<dbReference type="HOGENOM" id="CLU_961594_0_0_1"/>
<dbReference type="PRINTS" id="PR00405">
    <property type="entry name" value="REVINTRACTNG"/>
</dbReference>
<dbReference type="Gene3D" id="1.10.220.150">
    <property type="entry name" value="Arf GTPase activating protein"/>
    <property type="match status" value="1"/>
</dbReference>
<evidence type="ECO:0000313" key="8">
    <source>
        <dbReference type="Proteomes" id="UP000011081"/>
    </source>
</evidence>
<gene>
    <name evidence="7" type="ORF">VCUG_01032</name>
</gene>
<dbReference type="VEuPathDB" id="MicrosporidiaDB:VCUG_01032"/>
<dbReference type="GO" id="GO:0000139">
    <property type="term" value="C:Golgi membrane"/>
    <property type="evidence" value="ECO:0007669"/>
    <property type="project" value="GOC"/>
</dbReference>
<keyword evidence="3 5" id="KW-0863">Zinc-finger</keyword>
<keyword evidence="4" id="KW-0862">Zinc</keyword>
<dbReference type="AlphaFoldDB" id="L2GWN6"/>
<evidence type="ECO:0000313" key="7">
    <source>
        <dbReference type="EMBL" id="ELA47500.1"/>
    </source>
</evidence>
<dbReference type="GO" id="GO:0048205">
    <property type="term" value="P:COPI coating of Golgi vesicle"/>
    <property type="evidence" value="ECO:0007669"/>
    <property type="project" value="TreeGrafter"/>
</dbReference>
<organism evidence="7 8">
    <name type="scientific">Vavraia culicis (isolate floridensis)</name>
    <name type="common">Microsporidian parasite</name>
    <dbReference type="NCBI Taxonomy" id="948595"/>
    <lineage>
        <taxon>Eukaryota</taxon>
        <taxon>Fungi</taxon>
        <taxon>Fungi incertae sedis</taxon>
        <taxon>Microsporidia</taxon>
        <taxon>Pleistophoridae</taxon>
        <taxon>Vavraia</taxon>
    </lineage>
</organism>
<evidence type="ECO:0000256" key="3">
    <source>
        <dbReference type="ARBA" id="ARBA00022771"/>
    </source>
</evidence>
<dbReference type="PROSITE" id="PS50115">
    <property type="entry name" value="ARFGAP"/>
    <property type="match status" value="1"/>
</dbReference>
<dbReference type="RefSeq" id="XP_008074052.1">
    <property type="nucleotide sequence ID" value="XM_008075861.1"/>
</dbReference>
<dbReference type="InParanoid" id="L2GWN6"/>
<dbReference type="GO" id="GO:0005096">
    <property type="term" value="F:GTPase activator activity"/>
    <property type="evidence" value="ECO:0007669"/>
    <property type="project" value="UniProtKB-KW"/>
</dbReference>
<accession>L2GWN6</accession>
<keyword evidence="2" id="KW-0479">Metal-binding</keyword>
<dbReference type="Proteomes" id="UP000011081">
    <property type="component" value="Unassembled WGS sequence"/>
</dbReference>
<dbReference type="SMART" id="SM00105">
    <property type="entry name" value="ArfGap"/>
    <property type="match status" value="1"/>
</dbReference>
<evidence type="ECO:0000256" key="1">
    <source>
        <dbReference type="ARBA" id="ARBA00022468"/>
    </source>
</evidence>
<evidence type="ECO:0000256" key="4">
    <source>
        <dbReference type="ARBA" id="ARBA00022833"/>
    </source>
</evidence>
<dbReference type="EMBL" id="GL877417">
    <property type="protein sequence ID" value="ELA47500.1"/>
    <property type="molecule type" value="Genomic_DNA"/>
</dbReference>
<feature type="domain" description="Arf-GAP" evidence="6">
    <location>
        <begin position="20"/>
        <end position="91"/>
    </location>
</feature>
<protein>
    <recommendedName>
        <fullName evidence="6">Arf-GAP domain-containing protein</fullName>
    </recommendedName>
</protein>